<organism evidence="1">
    <name type="scientific">Philothamnus irregularis</name>
    <name type="common">brown tree snake</name>
    <dbReference type="NCBI Taxonomy" id="1899461"/>
    <lineage>
        <taxon>Eukaryota</taxon>
        <taxon>Metazoa</taxon>
        <taxon>Chordata</taxon>
        <taxon>Craniata</taxon>
        <taxon>Vertebrata</taxon>
        <taxon>Euteleostomi</taxon>
        <taxon>Lepidosauria</taxon>
        <taxon>Squamata</taxon>
        <taxon>Bifurcata</taxon>
        <taxon>Unidentata</taxon>
        <taxon>Episquamata</taxon>
        <taxon>Toxicofera</taxon>
        <taxon>Serpentes</taxon>
        <taxon>Colubroidea</taxon>
        <taxon>Colubridae</taxon>
        <taxon>Colubrinae</taxon>
        <taxon>Philothamnus</taxon>
    </lineage>
</organism>
<name>A0A2Z4N9X7_9SAUR</name>
<dbReference type="EMBL" id="MF948070">
    <property type="protein sequence ID" value="AWX67636.1"/>
    <property type="molecule type" value="mRNA"/>
</dbReference>
<sequence length="28" mass="3476">MLLLYFQRLLSSYQTTYYNYHVDANDRS</sequence>
<proteinExistence type="evidence at transcript level"/>
<dbReference type="AlphaFoldDB" id="A0A2Z4N9X7"/>
<reference evidence="1" key="1">
    <citation type="journal article" date="2018" name="J. Proteomics">
        <title>Transcriptomics-guided bottom-up and top-down venomics of neonate and adult specimens of the arboreal rear-fanged Brown Treesnake, Boiga irregularis, from Guam.</title>
        <authorList>
            <person name="Pla D."/>
            <person name="Petras D."/>
            <person name="Saviola A.J."/>
            <person name="Modahl C.M."/>
            <person name="Sanz L."/>
            <person name="Perez A."/>
            <person name="Juarez E."/>
            <person name="Frietze S."/>
            <person name="Dorrestein P.C."/>
            <person name="Mackessy S.P."/>
            <person name="Calvete J.J."/>
        </authorList>
    </citation>
    <scope>NUCLEOTIDE SEQUENCE</scope>
</reference>
<evidence type="ECO:0000313" key="1">
    <source>
        <dbReference type="EMBL" id="AWX67636.1"/>
    </source>
</evidence>
<accession>A0A2Z4N9X7</accession>
<protein>
    <submittedName>
        <fullName evidence="1">Three-finger toxin</fullName>
    </submittedName>
</protein>